<comment type="subcellular location">
    <subcellularLocation>
        <location evidence="1">Cell inner membrane</location>
        <topology evidence="1">Multi-pass membrane protein</topology>
    </subcellularLocation>
</comment>
<dbReference type="OrthoDB" id="9775207at2"/>
<gene>
    <name evidence="14" type="ordered locus">Selin_0268</name>
</gene>
<dbReference type="GO" id="GO:0008381">
    <property type="term" value="F:mechanosensitive monoatomic ion channel activity"/>
    <property type="evidence" value="ECO:0007669"/>
    <property type="project" value="InterPro"/>
</dbReference>
<dbReference type="SUPFAM" id="SSF82689">
    <property type="entry name" value="Mechanosensitive channel protein MscS (YggB), C-terminal domain"/>
    <property type="match status" value="1"/>
</dbReference>
<evidence type="ECO:0000256" key="1">
    <source>
        <dbReference type="ARBA" id="ARBA00004429"/>
    </source>
</evidence>
<keyword evidence="3" id="KW-1003">Cell membrane</keyword>
<dbReference type="eggNOG" id="COG0668">
    <property type="taxonomic scope" value="Bacteria"/>
</dbReference>
<dbReference type="AlphaFoldDB" id="E6W6M4"/>
<reference evidence="14 15" key="1">
    <citation type="submission" date="2010-12" db="EMBL/GenBank/DDBJ databases">
        <title>Complete sequence of Desulfurispirillum indicum S5.</title>
        <authorList>
            <consortium name="US DOE Joint Genome Institute"/>
            <person name="Lucas S."/>
            <person name="Copeland A."/>
            <person name="Lapidus A."/>
            <person name="Cheng J.-F."/>
            <person name="Goodwin L."/>
            <person name="Pitluck S."/>
            <person name="Chertkov O."/>
            <person name="Held B."/>
            <person name="Detter J.C."/>
            <person name="Han C."/>
            <person name="Tapia R."/>
            <person name="Land M."/>
            <person name="Hauser L."/>
            <person name="Kyrpides N."/>
            <person name="Ivanova N."/>
            <person name="Mikhailova N."/>
            <person name="Haggblom M."/>
            <person name="Rauschenbach I."/>
            <person name="Bini E."/>
            <person name="Woyke T."/>
        </authorList>
    </citation>
    <scope>NUCLEOTIDE SEQUENCE [LARGE SCALE GENOMIC DNA]</scope>
    <source>
        <strain evidence="15">ATCC BAA-1389 / DSM 22839 / S5</strain>
    </source>
</reference>
<feature type="transmembrane region" description="Helical" evidence="11">
    <location>
        <begin position="143"/>
        <end position="161"/>
    </location>
</feature>
<dbReference type="InterPro" id="IPR023408">
    <property type="entry name" value="MscS_beta-dom_sf"/>
</dbReference>
<keyword evidence="6 11" id="KW-1133">Transmembrane helix</keyword>
<keyword evidence="7" id="KW-0346">Stress response</keyword>
<dbReference type="EMBL" id="CP002432">
    <property type="protein sequence ID" value="ADU65024.1"/>
    <property type="molecule type" value="Genomic_DNA"/>
</dbReference>
<dbReference type="PANTHER" id="PTHR30414">
    <property type="entry name" value="MINICONDUCTANCE MECHANOSENSITIVE CHANNEL YBDG"/>
    <property type="match status" value="1"/>
</dbReference>
<feature type="domain" description="Mechanosensitive ion channel MscS" evidence="12">
    <location>
        <begin position="185"/>
        <end position="253"/>
    </location>
</feature>
<feature type="domain" description="Mechanosensitive ion channel MscS C-terminal" evidence="13">
    <location>
        <begin position="329"/>
        <end position="396"/>
    </location>
</feature>
<evidence type="ECO:0000256" key="6">
    <source>
        <dbReference type="ARBA" id="ARBA00022989"/>
    </source>
</evidence>
<feature type="transmembrane region" description="Helical" evidence="11">
    <location>
        <begin position="68"/>
        <end position="85"/>
    </location>
</feature>
<evidence type="ECO:0000256" key="2">
    <source>
        <dbReference type="ARBA" id="ARBA00008017"/>
    </source>
</evidence>
<evidence type="ECO:0000256" key="3">
    <source>
        <dbReference type="ARBA" id="ARBA00022475"/>
    </source>
</evidence>
<evidence type="ECO:0000256" key="8">
    <source>
        <dbReference type="ARBA" id="ARBA00023136"/>
    </source>
</evidence>
<evidence type="ECO:0000256" key="9">
    <source>
        <dbReference type="ARBA" id="ARBA00093630"/>
    </source>
</evidence>
<protein>
    <recommendedName>
        <fullName evidence="9">Mechanosensing system component YbdG</fullName>
    </recommendedName>
    <alternativeName>
        <fullName evidence="10">Mechanosensitive channel homolog YbdG</fullName>
    </alternativeName>
</protein>
<evidence type="ECO:0000313" key="14">
    <source>
        <dbReference type="EMBL" id="ADU65024.1"/>
    </source>
</evidence>
<evidence type="ECO:0000256" key="7">
    <source>
        <dbReference type="ARBA" id="ARBA00023016"/>
    </source>
</evidence>
<evidence type="ECO:0000259" key="13">
    <source>
        <dbReference type="Pfam" id="PF21082"/>
    </source>
</evidence>
<organism evidence="14 15">
    <name type="scientific">Desulfurispirillum indicum (strain ATCC BAA-1389 / DSM 22839 / S5)</name>
    <dbReference type="NCBI Taxonomy" id="653733"/>
    <lineage>
        <taxon>Bacteria</taxon>
        <taxon>Pseudomonadati</taxon>
        <taxon>Chrysiogenota</taxon>
        <taxon>Chrysiogenia</taxon>
        <taxon>Chrysiogenales</taxon>
        <taxon>Chrysiogenaceae</taxon>
        <taxon>Desulfurispirillum</taxon>
    </lineage>
</organism>
<feature type="transmembrane region" description="Helical" evidence="11">
    <location>
        <begin position="167"/>
        <end position="183"/>
    </location>
</feature>
<dbReference type="PANTHER" id="PTHR30414:SF0">
    <property type="entry name" value="MINICONDUCTANCE MECHANOSENSITIVE CHANNEL YBDG"/>
    <property type="match status" value="1"/>
</dbReference>
<dbReference type="GO" id="GO:0005886">
    <property type="term" value="C:plasma membrane"/>
    <property type="evidence" value="ECO:0007669"/>
    <property type="project" value="UniProtKB-SubCell"/>
</dbReference>
<evidence type="ECO:0000256" key="5">
    <source>
        <dbReference type="ARBA" id="ARBA00022692"/>
    </source>
</evidence>
<dbReference type="Gene3D" id="2.30.30.60">
    <property type="match status" value="1"/>
</dbReference>
<dbReference type="KEGG" id="din:Selin_0268"/>
<dbReference type="RefSeq" id="WP_013504913.1">
    <property type="nucleotide sequence ID" value="NC_014836.1"/>
</dbReference>
<keyword evidence="15" id="KW-1185">Reference proteome</keyword>
<name>E6W6M4_DESIS</name>
<proteinExistence type="inferred from homology"/>
<evidence type="ECO:0000256" key="11">
    <source>
        <dbReference type="SAM" id="Phobius"/>
    </source>
</evidence>
<feature type="transmembrane region" description="Helical" evidence="11">
    <location>
        <begin position="105"/>
        <end position="123"/>
    </location>
</feature>
<dbReference type="InParanoid" id="E6W6M4"/>
<dbReference type="HOGENOM" id="CLU_045354_1_0_0"/>
<keyword evidence="4" id="KW-0997">Cell inner membrane</keyword>
<dbReference type="FunCoup" id="E6W6M4">
    <property type="interactions" value="35"/>
</dbReference>
<dbReference type="InterPro" id="IPR011066">
    <property type="entry name" value="MscS_channel_C_sf"/>
</dbReference>
<dbReference type="FunFam" id="2.30.30.60:FF:000002">
    <property type="entry name" value="Mechanosensitive ion channel family protein"/>
    <property type="match status" value="1"/>
</dbReference>
<comment type="similarity">
    <text evidence="2">Belongs to the MscS (TC 1.A.23) family.</text>
</comment>
<dbReference type="InterPro" id="IPR049278">
    <property type="entry name" value="MS_channel_C"/>
</dbReference>
<evidence type="ECO:0000313" key="15">
    <source>
        <dbReference type="Proteomes" id="UP000002572"/>
    </source>
</evidence>
<dbReference type="Proteomes" id="UP000002572">
    <property type="component" value="Chromosome"/>
</dbReference>
<evidence type="ECO:0000259" key="12">
    <source>
        <dbReference type="Pfam" id="PF00924"/>
    </source>
</evidence>
<dbReference type="InterPro" id="IPR030192">
    <property type="entry name" value="YbdG"/>
</dbReference>
<keyword evidence="8 11" id="KW-0472">Membrane</keyword>
<evidence type="ECO:0000256" key="10">
    <source>
        <dbReference type="ARBA" id="ARBA00093659"/>
    </source>
</evidence>
<evidence type="ECO:0000256" key="4">
    <source>
        <dbReference type="ARBA" id="ARBA00022519"/>
    </source>
</evidence>
<sequence length="414" mass="46427">MHESMKKWLSAYGVEMTELVMVISALALIFTISLVIHVVLHWGVIRNAERMARKSATPWKSAFFERSLFNRLALALQGIIIYVQADLWLSPEVFVQPLLQTLAHLWVLFFALLSLFSLLDTLLDLTRDTALSRALPLRGISQGIKLVGSILIGILIIAALIGKSPVILFSGLGAMTAITMLVFKDPIMGLVAGIQLSANNMLSVGDWLEMPKYGADGDVIDIGLTTVKVRNWDNTITAIPTSALISDSFVNWRGMTDSGGRRIKRSFFIDASTVHFLDESELERLHKAKLLGPYLDKKINEINEYNRELQADLSSLVNGRRLTNLGTLRAYLQEYLTNHPQIHKGMTLMVRQLQPGSSGIPIELYCFTNTTRWVEYESIQSDIFDHILAVLPEFNLRVHQAPTGYDMRAMGREL</sequence>
<accession>E6W6M4</accession>
<keyword evidence="5 11" id="KW-0812">Transmembrane</keyword>
<dbReference type="Pfam" id="PF00924">
    <property type="entry name" value="MS_channel_2nd"/>
    <property type="match status" value="1"/>
</dbReference>
<dbReference type="InterPro" id="IPR010920">
    <property type="entry name" value="LSM_dom_sf"/>
</dbReference>
<feature type="transmembrane region" description="Helical" evidence="11">
    <location>
        <begin position="20"/>
        <end position="45"/>
    </location>
</feature>
<dbReference type="STRING" id="653733.Selin_0268"/>
<dbReference type="SUPFAM" id="SSF50182">
    <property type="entry name" value="Sm-like ribonucleoproteins"/>
    <property type="match status" value="1"/>
</dbReference>
<dbReference type="Pfam" id="PF21082">
    <property type="entry name" value="MS_channel_3rd"/>
    <property type="match status" value="1"/>
</dbReference>
<dbReference type="InterPro" id="IPR006685">
    <property type="entry name" value="MscS_channel_2nd"/>
</dbReference>
<dbReference type="GO" id="GO:0071470">
    <property type="term" value="P:cellular response to osmotic stress"/>
    <property type="evidence" value="ECO:0007669"/>
    <property type="project" value="InterPro"/>
</dbReference>